<dbReference type="EMBL" id="MAAO01000004">
    <property type="protein sequence ID" value="OUR98648.1"/>
    <property type="molecule type" value="Genomic_DNA"/>
</dbReference>
<comment type="caution">
    <text evidence="1">The sequence shown here is derived from an EMBL/GenBank/DDBJ whole genome shotgun (WGS) entry which is preliminary data.</text>
</comment>
<evidence type="ECO:0000313" key="1">
    <source>
        <dbReference type="EMBL" id="OUR98648.1"/>
    </source>
</evidence>
<organism evidence="1 2">
    <name type="scientific">Halobacteriovorax marinus</name>
    <dbReference type="NCBI Taxonomy" id="97084"/>
    <lineage>
        <taxon>Bacteria</taxon>
        <taxon>Pseudomonadati</taxon>
        <taxon>Bdellovibrionota</taxon>
        <taxon>Bacteriovoracia</taxon>
        <taxon>Bacteriovoracales</taxon>
        <taxon>Halobacteriovoraceae</taxon>
        <taxon>Halobacteriovorax</taxon>
    </lineage>
</organism>
<accession>A0A1Y5FAX3</accession>
<reference evidence="2" key="1">
    <citation type="journal article" date="2017" name="Proc. Natl. Acad. Sci. U.S.A.">
        <title>Simulation of Deepwater Horizon oil plume reveals substrate specialization within a complex community of hydrocarbon-degraders.</title>
        <authorList>
            <person name="Hu P."/>
            <person name="Dubinsky E.A."/>
            <person name="Probst A.J."/>
            <person name="Wang J."/>
            <person name="Sieber C.M.K."/>
            <person name="Tom L.M."/>
            <person name="Gardinali P."/>
            <person name="Banfield J.F."/>
            <person name="Atlas R.M."/>
            <person name="Andersen G.L."/>
        </authorList>
    </citation>
    <scope>NUCLEOTIDE SEQUENCE [LARGE SCALE GENOMIC DNA]</scope>
</reference>
<dbReference type="Proteomes" id="UP000196531">
    <property type="component" value="Unassembled WGS sequence"/>
</dbReference>
<gene>
    <name evidence="1" type="ORF">A9Q84_04320</name>
</gene>
<proteinExistence type="predicted"/>
<protein>
    <submittedName>
        <fullName evidence="1">Uncharacterized protein</fullName>
    </submittedName>
</protein>
<dbReference type="AlphaFoldDB" id="A0A1Y5FAX3"/>
<evidence type="ECO:0000313" key="2">
    <source>
        <dbReference type="Proteomes" id="UP000196531"/>
    </source>
</evidence>
<sequence length="220" mass="23338">MKIGLLKKAITFTLMTTMLWSCGDSKKKNTVNSTGTGVQLPSSPVGTGQTQVSAQSYSSILNQVQCRTGNYNGFQIGSRLSTVYTFHLANSNNASQTTLSGSFAPGGVGGSDVSRVYLGVGYYGDVMLVQKVTQGSQVIGYNVIISMCSMSSTSGAPYISDSRPLSNFQGSITIDDEVSCGHGMIDRANTVMVSQTDPNYSYLPAFQVNTSFTKVGCVNF</sequence>
<name>A0A1Y5FAX3_9BACT</name>